<feature type="chain" id="PRO_5003263460" evidence="1">
    <location>
        <begin position="27"/>
        <end position="199"/>
    </location>
</feature>
<organism evidence="2">
    <name type="scientific">Albugo laibachii Nc14</name>
    <dbReference type="NCBI Taxonomy" id="890382"/>
    <lineage>
        <taxon>Eukaryota</taxon>
        <taxon>Sar</taxon>
        <taxon>Stramenopiles</taxon>
        <taxon>Oomycota</taxon>
        <taxon>Peronosporomycetes</taxon>
        <taxon>Albuginales</taxon>
        <taxon>Albuginaceae</taxon>
        <taxon>Albugo</taxon>
    </lineage>
</organism>
<proteinExistence type="predicted"/>
<reference evidence="2" key="1">
    <citation type="journal article" date="2011" name="PLoS Biol.">
        <title>Gene gain and loss during evolution of obligate parasitism in the white rust pathogen of Arabidopsis thaliana.</title>
        <authorList>
            <person name="Kemen E."/>
            <person name="Gardiner A."/>
            <person name="Schultz-Larsen T."/>
            <person name="Kemen A.C."/>
            <person name="Balmuth A.L."/>
            <person name="Robert-Seilaniantz A."/>
            <person name="Bailey K."/>
            <person name="Holub E."/>
            <person name="Studholme D.J."/>
            <person name="Maclean D."/>
            <person name="Jones J.D."/>
        </authorList>
    </citation>
    <scope>NUCLEOTIDE SEQUENCE</scope>
</reference>
<feature type="signal peptide" evidence="1">
    <location>
        <begin position="1"/>
        <end position="26"/>
    </location>
</feature>
<accession>F0WJ43</accession>
<reference evidence="2" key="2">
    <citation type="submission" date="2011-02" db="EMBL/GenBank/DDBJ databases">
        <authorList>
            <person name="MacLean D."/>
        </authorList>
    </citation>
    <scope>NUCLEOTIDE SEQUENCE</scope>
</reference>
<name>F0WJ43_9STRA</name>
<gene>
    <name evidence="2" type="primary">AlNc14C118G6574</name>
    <name evidence="2" type="ORF">ALNC14_074320</name>
</gene>
<evidence type="ECO:0000256" key="1">
    <source>
        <dbReference type="SAM" id="SignalP"/>
    </source>
</evidence>
<dbReference type="EMBL" id="FR824163">
    <property type="protein sequence ID" value="CCA21289.1"/>
    <property type="molecule type" value="Genomic_DNA"/>
</dbReference>
<keyword evidence="1" id="KW-0732">Signal</keyword>
<evidence type="ECO:0000313" key="2">
    <source>
        <dbReference type="EMBL" id="CCA21289.1"/>
    </source>
</evidence>
<sequence length="199" mass="22590">MKIQLLKAYILAIIGAFPVHYSSVDAEHIKLVPRPSAMAAERIQIGLHVTLSKSKEKGQEYELIFSIDSSEAESQLATKHYATLPNCGHTPLASIEGYSNVHDIRTNPLVRTKSRVKKWRQRKKLKGSYLDPQTFLRTQHGIYLLDWPENHDDPMHFLDTKVPCLDKVKFVNGSQLMKALVVNEDTLIEPLSVKIFSKV</sequence>
<dbReference type="HOGENOM" id="CLU_1374404_0_0_1"/>
<protein>
    <submittedName>
        <fullName evidence="2">AlNc14C118G6574 protein</fullName>
    </submittedName>
</protein>
<dbReference type="AlphaFoldDB" id="F0WJ43"/>